<name>A0A699IHG1_TANCI</name>
<proteinExistence type="predicted"/>
<sequence length="343" mass="38131">MALTFTDTHNMIAFLTKSDASEGFKQIIDFLNAHVIQYALMDVEDVAEDEDDVNEVSTEPTPPSPTPATPPPPPQPEHIPSPPQAKTAQPSPSPQQQPSQTAKISMTLLNQLLETCATLTKQVVNLEQDKLKRLRKVGTAQRVKSSTDTVMDDQEDASKQGGIAKLDADEDVTLEEVDVEVTNDADVQGVTTATTTITAAPVPKASASRRKRGIIIQDPKEVATASVIVQLDVKSKDKGEKEIEEEGSKRKSESFEQKVAKKQRIDEEVEELKTHLHIVPNDEDDVYTEATPLALKVPVVEYQIHHEHNKPFYKIIRADGTYQLFLSFITLLRNFDREDLEML</sequence>
<feature type="region of interest" description="Disordered" evidence="1">
    <location>
        <begin position="47"/>
        <end position="101"/>
    </location>
</feature>
<feature type="compositionally biased region" description="Pro residues" evidence="1">
    <location>
        <begin position="60"/>
        <end position="83"/>
    </location>
</feature>
<comment type="caution">
    <text evidence="2">The sequence shown here is derived from an EMBL/GenBank/DDBJ whole genome shotgun (WGS) entry which is preliminary data.</text>
</comment>
<gene>
    <name evidence="2" type="ORF">Tci_527212</name>
</gene>
<protein>
    <submittedName>
        <fullName evidence="2">Uncharacterized protein</fullName>
    </submittedName>
</protein>
<dbReference type="EMBL" id="BKCJ010292933">
    <property type="protein sequence ID" value="GEZ55239.1"/>
    <property type="molecule type" value="Genomic_DNA"/>
</dbReference>
<dbReference type="AlphaFoldDB" id="A0A699IHG1"/>
<evidence type="ECO:0000256" key="1">
    <source>
        <dbReference type="SAM" id="MobiDB-lite"/>
    </source>
</evidence>
<feature type="compositionally biased region" description="Low complexity" evidence="1">
    <location>
        <begin position="84"/>
        <end position="101"/>
    </location>
</feature>
<organism evidence="2">
    <name type="scientific">Tanacetum cinerariifolium</name>
    <name type="common">Dalmatian daisy</name>
    <name type="synonym">Chrysanthemum cinerariifolium</name>
    <dbReference type="NCBI Taxonomy" id="118510"/>
    <lineage>
        <taxon>Eukaryota</taxon>
        <taxon>Viridiplantae</taxon>
        <taxon>Streptophyta</taxon>
        <taxon>Embryophyta</taxon>
        <taxon>Tracheophyta</taxon>
        <taxon>Spermatophyta</taxon>
        <taxon>Magnoliopsida</taxon>
        <taxon>eudicotyledons</taxon>
        <taxon>Gunneridae</taxon>
        <taxon>Pentapetalae</taxon>
        <taxon>asterids</taxon>
        <taxon>campanulids</taxon>
        <taxon>Asterales</taxon>
        <taxon>Asteraceae</taxon>
        <taxon>Asteroideae</taxon>
        <taxon>Anthemideae</taxon>
        <taxon>Anthemidinae</taxon>
        <taxon>Tanacetum</taxon>
    </lineage>
</organism>
<reference evidence="2" key="1">
    <citation type="journal article" date="2019" name="Sci. Rep.">
        <title>Draft genome of Tanacetum cinerariifolium, the natural source of mosquito coil.</title>
        <authorList>
            <person name="Yamashiro T."/>
            <person name="Shiraishi A."/>
            <person name="Satake H."/>
            <person name="Nakayama K."/>
        </authorList>
    </citation>
    <scope>NUCLEOTIDE SEQUENCE</scope>
</reference>
<accession>A0A699IHG1</accession>
<evidence type="ECO:0000313" key="2">
    <source>
        <dbReference type="EMBL" id="GEZ55239.1"/>
    </source>
</evidence>